<dbReference type="OrthoDB" id="5739610at2"/>
<keyword evidence="2" id="KW-1185">Reference proteome</keyword>
<dbReference type="KEGG" id="micc:AUP74_02712"/>
<organism evidence="1 2">
    <name type="scientific">Microbulbifer aggregans</name>
    <dbReference type="NCBI Taxonomy" id="1769779"/>
    <lineage>
        <taxon>Bacteria</taxon>
        <taxon>Pseudomonadati</taxon>
        <taxon>Pseudomonadota</taxon>
        <taxon>Gammaproteobacteria</taxon>
        <taxon>Cellvibrionales</taxon>
        <taxon>Microbulbiferaceae</taxon>
        <taxon>Microbulbifer</taxon>
    </lineage>
</organism>
<dbReference type="AlphaFoldDB" id="A0A1C9WAC5"/>
<name>A0A1C9WAC5_9GAMM</name>
<accession>A0A1C9WAC5</accession>
<dbReference type="EMBL" id="CP014143">
    <property type="protein sequence ID" value="AOS98107.1"/>
    <property type="molecule type" value="Genomic_DNA"/>
</dbReference>
<dbReference type="STRING" id="1769779.AUP74_02712"/>
<sequence length="156" mass="17077">MILRTNWWFHSALAVTLALWLLPAIAEEGAEIQSTELAGESLASRYAEAGLVARVQISGIHRDVDNALSEPGMVAVRGYVYSAVSRQVWKGEATQMLAFRLGLEACQTKLQQGEHYIIFASPDTYGRLQLDSCEAAIPEADAPDMLAQLDRISKQG</sequence>
<gene>
    <name evidence="1" type="ORF">AUP74_02712</name>
</gene>
<protein>
    <submittedName>
        <fullName evidence="1">Uncharacterized protein</fullName>
    </submittedName>
</protein>
<dbReference type="RefSeq" id="WP_069948023.1">
    <property type="nucleotide sequence ID" value="NZ_CP014143.1"/>
</dbReference>
<proteinExistence type="predicted"/>
<dbReference type="Proteomes" id="UP000095672">
    <property type="component" value="Chromosome"/>
</dbReference>
<evidence type="ECO:0000313" key="1">
    <source>
        <dbReference type="EMBL" id="AOS98107.1"/>
    </source>
</evidence>
<reference evidence="2" key="1">
    <citation type="submission" date="2016-01" db="EMBL/GenBank/DDBJ databases">
        <title>Complete genome sequence of Microbulbifer sp. CCB-MM1, a halophile isolated from Matang Mangrove Forest, Perak.</title>
        <authorList>
            <person name="Moh T.H."/>
            <person name="Dinesh B."/>
            <person name="Lau N.-S."/>
            <person name="Go F."/>
            <person name="Alexander Chong S.-C."/>
        </authorList>
    </citation>
    <scope>NUCLEOTIDE SEQUENCE [LARGE SCALE GENOMIC DNA]</scope>
    <source>
        <strain evidence="2">CCB-MM1</strain>
    </source>
</reference>
<evidence type="ECO:0000313" key="2">
    <source>
        <dbReference type="Proteomes" id="UP000095672"/>
    </source>
</evidence>